<feature type="transmembrane region" description="Helical" evidence="2">
    <location>
        <begin position="6"/>
        <end position="25"/>
    </location>
</feature>
<reference evidence="3 4" key="1">
    <citation type="submission" date="2024-05" db="EMBL/GenBank/DDBJ databases">
        <authorList>
            <person name="Yi C."/>
        </authorList>
    </citation>
    <scope>NUCLEOTIDE SEQUENCE [LARGE SCALE GENOMIC DNA]</scope>
    <source>
        <strain evidence="3 4">XS13</strain>
    </source>
</reference>
<comment type="caution">
    <text evidence="3">The sequence shown here is derived from an EMBL/GenBank/DDBJ whole genome shotgun (WGS) entry which is preliminary data.</text>
</comment>
<feature type="compositionally biased region" description="Low complexity" evidence="1">
    <location>
        <begin position="140"/>
        <end position="167"/>
    </location>
</feature>
<evidence type="ECO:0000313" key="4">
    <source>
        <dbReference type="Proteomes" id="UP001484097"/>
    </source>
</evidence>
<name>A0ABV0III3_9MICC</name>
<feature type="region of interest" description="Disordered" evidence="1">
    <location>
        <begin position="126"/>
        <end position="193"/>
    </location>
</feature>
<feature type="region of interest" description="Disordered" evidence="1">
    <location>
        <begin position="35"/>
        <end position="60"/>
    </location>
</feature>
<keyword evidence="2" id="KW-0472">Membrane</keyword>
<keyword evidence="2" id="KW-0812">Transmembrane</keyword>
<sequence>MEYLIPLLLVVLVAVLVGGVAWLLARRSSAGRGHGAAVAADASGRPGRPRRGSLADRVSADSARAASTRLDQEAHREVYRLIAAGRTAEAITAYRRSTGAGTFEAMMDIQALATYPQIWAKPASGTLPADGAGHPADLQGAKPADAPAADGSGPPGAGDQAPAEDAGTPASAEGRGDRSDRGSRVPPADIADATDLVVPEDWLGDRLPADRPFELEVVRDETTVRVSSDDLPPFLRDQLTALVRDGRVEDAALELSAHTVLTAEEALQFLHILQREHGQDD</sequence>
<feature type="compositionally biased region" description="Basic and acidic residues" evidence="1">
    <location>
        <begin position="174"/>
        <end position="183"/>
    </location>
</feature>
<evidence type="ECO:0000313" key="3">
    <source>
        <dbReference type="EMBL" id="MEO9247464.1"/>
    </source>
</evidence>
<dbReference type="EMBL" id="JBDXMX010000002">
    <property type="protein sequence ID" value="MEO9247464.1"/>
    <property type="molecule type" value="Genomic_DNA"/>
</dbReference>
<evidence type="ECO:0000256" key="1">
    <source>
        <dbReference type="SAM" id="MobiDB-lite"/>
    </source>
</evidence>
<gene>
    <name evidence="3" type="ORF">ABDK96_07210</name>
</gene>
<dbReference type="Proteomes" id="UP001484097">
    <property type="component" value="Unassembled WGS sequence"/>
</dbReference>
<dbReference type="RefSeq" id="WP_347920058.1">
    <property type="nucleotide sequence ID" value="NZ_JBDXMX010000002.1"/>
</dbReference>
<keyword evidence="2" id="KW-1133">Transmembrane helix</keyword>
<organism evidence="3 4">
    <name type="scientific">Citricoccus nitrophenolicus</name>
    <dbReference type="NCBI Taxonomy" id="863575"/>
    <lineage>
        <taxon>Bacteria</taxon>
        <taxon>Bacillati</taxon>
        <taxon>Actinomycetota</taxon>
        <taxon>Actinomycetes</taxon>
        <taxon>Micrococcales</taxon>
        <taxon>Micrococcaceae</taxon>
        <taxon>Citricoccus</taxon>
    </lineage>
</organism>
<protein>
    <submittedName>
        <fullName evidence="3">Uncharacterized protein</fullName>
    </submittedName>
</protein>
<proteinExistence type="predicted"/>
<accession>A0ABV0III3</accession>
<evidence type="ECO:0000256" key="2">
    <source>
        <dbReference type="SAM" id="Phobius"/>
    </source>
</evidence>
<keyword evidence="4" id="KW-1185">Reference proteome</keyword>